<organism evidence="3 4">
    <name type="scientific">Bodo saltans</name>
    <name type="common">Flagellated protozoan</name>
    <dbReference type="NCBI Taxonomy" id="75058"/>
    <lineage>
        <taxon>Eukaryota</taxon>
        <taxon>Discoba</taxon>
        <taxon>Euglenozoa</taxon>
        <taxon>Kinetoplastea</taxon>
        <taxon>Metakinetoplastina</taxon>
        <taxon>Eubodonida</taxon>
        <taxon>Bodonidae</taxon>
        <taxon>Bodo</taxon>
    </lineage>
</organism>
<reference evidence="4" key="1">
    <citation type="submission" date="2015-09" db="EMBL/GenBank/DDBJ databases">
        <authorList>
            <consortium name="Pathogen Informatics"/>
        </authorList>
    </citation>
    <scope>NUCLEOTIDE SEQUENCE [LARGE SCALE GENOMIC DNA]</scope>
    <source>
        <strain evidence="4">Lake Konstanz</strain>
    </source>
</reference>
<feature type="region of interest" description="Disordered" evidence="2">
    <location>
        <begin position="1"/>
        <end position="48"/>
    </location>
</feature>
<dbReference type="AlphaFoldDB" id="A0A0S4KGQ0"/>
<gene>
    <name evidence="3" type="ORF">BSAL_18430</name>
</gene>
<dbReference type="VEuPathDB" id="TriTrypDB:BSAL_18430"/>
<feature type="region of interest" description="Disordered" evidence="2">
    <location>
        <begin position="61"/>
        <end position="115"/>
    </location>
</feature>
<feature type="compositionally biased region" description="Basic and acidic residues" evidence="2">
    <location>
        <begin position="307"/>
        <end position="348"/>
    </location>
</feature>
<sequence length="431" mass="49617">MTTAAPLPPIQTHSPTSPMAGGGNSTTPRSPRVPGGPNSARFGAGNPLTSCGSTIIGLGTVGLGDRSADERKRATRHQYDAWKKQKETQEIAERLATGGNTPKKPLTSKEMYVRRRNEAQERLDRRMEKEMELARVTRDDAARRKAELQQAQQESKEFTERFREYVQDENRRVVQERSQHRDRSGSPLHETPEERAARVQQSMSERRETLQANAMDLYQQHVEHIQSLHDPLRNSLNQTLDSRKLAEQHNHETVEQLRKKHQQRKNLLSKFDKERAADLKEIVQVQRTNHRTKLDMSLEKVMDQVSKDADYIRDHKTPRSKASDSRQEDERQRQRAEERQRINAERNELIQQQLSAKAQDAEEVRKRKAELTKAMQEDREESRTHRKALHDDCVRSRSPPGAANKKQIPTAVSPRRHQKAAEVDGADESME</sequence>
<feature type="coiled-coil region" evidence="1">
    <location>
        <begin position="131"/>
        <end position="168"/>
    </location>
</feature>
<feature type="compositionally biased region" description="Basic and acidic residues" evidence="2">
    <location>
        <begin position="359"/>
        <end position="395"/>
    </location>
</feature>
<accession>A0A0S4KGQ0</accession>
<keyword evidence="1" id="KW-0175">Coiled coil</keyword>
<evidence type="ECO:0000256" key="1">
    <source>
        <dbReference type="SAM" id="Coils"/>
    </source>
</evidence>
<feature type="region of interest" description="Disordered" evidence="2">
    <location>
        <begin position="169"/>
        <end position="205"/>
    </location>
</feature>
<dbReference type="Proteomes" id="UP000051952">
    <property type="component" value="Unassembled WGS sequence"/>
</dbReference>
<evidence type="ECO:0000313" key="4">
    <source>
        <dbReference type="Proteomes" id="UP000051952"/>
    </source>
</evidence>
<feature type="compositionally biased region" description="Basic and acidic residues" evidence="2">
    <location>
        <begin position="66"/>
        <end position="93"/>
    </location>
</feature>
<dbReference type="EMBL" id="CYKH01001690">
    <property type="protein sequence ID" value="CUI14888.1"/>
    <property type="molecule type" value="Genomic_DNA"/>
</dbReference>
<evidence type="ECO:0000313" key="3">
    <source>
        <dbReference type="EMBL" id="CUI14888.1"/>
    </source>
</evidence>
<evidence type="ECO:0000256" key="2">
    <source>
        <dbReference type="SAM" id="MobiDB-lite"/>
    </source>
</evidence>
<proteinExistence type="predicted"/>
<feature type="region of interest" description="Disordered" evidence="2">
    <location>
        <begin position="307"/>
        <end position="431"/>
    </location>
</feature>
<feature type="compositionally biased region" description="Basic and acidic residues" evidence="2">
    <location>
        <begin position="169"/>
        <end position="197"/>
    </location>
</feature>
<protein>
    <submittedName>
        <fullName evidence="3">Uncharacterized protein</fullName>
    </submittedName>
</protein>
<name>A0A0S4KGQ0_BODSA</name>
<keyword evidence="4" id="KW-1185">Reference proteome</keyword>